<dbReference type="Proteomes" id="UP000019184">
    <property type="component" value="Unassembled WGS sequence"/>
</dbReference>
<keyword evidence="3" id="KW-1185">Reference proteome</keyword>
<organism evidence="2 3">
    <name type="scientific">Candidatus Contendobacter odensis Run_B_J11</name>
    <dbReference type="NCBI Taxonomy" id="1400861"/>
    <lineage>
        <taxon>Bacteria</taxon>
        <taxon>Pseudomonadati</taxon>
        <taxon>Pseudomonadota</taxon>
        <taxon>Gammaproteobacteria</taxon>
        <taxon>Candidatus Competibacteraceae</taxon>
        <taxon>Candidatus Contendibacter</taxon>
    </lineage>
</organism>
<sequence length="550" mass="61631">MNDATEFESSLDGAIGFFQNLRRKLGTLEAETSAQQDRLQAIATSVATLQRDAQVEHQSLADLVRDSHAQAGQLTEIVTDGRRLDAQVGVIENLIADFQQDQQHLRQTLTTLTTGLHTQHADLRQEWQSVLEQQAAAPIAQIEALEQQLSVQTREMHSLLLSIQALSHDARMSRDGMKALESQFGQHDSQLEQLAHSVKSGQERLEQLGANAETQSHHLQRLESVLDTLSQATETGAETVREQLEEQQTRFDDLTGSLATVWQDSQTLQETVREQFEEQQTRFDDLTGSLATIWQDAQALQEEVGRLNGEFETQRHAVTDVAQARQDLQKQQERLKHLETVMGKVSADTNSTRQILNVLQTDFTNQSDLLRELDQNWRDRLAAYQDNPGSGSVETLVTAPPPPAIAPAQLTQLAQLADDLVASQQKYDSLQQELSTVQSALTNQGEHLTELHTALQEQLHDQQERLGELETALNHFQQTLVQESPAESATTADLADLHETLAAQTGALNDLQQSLQQQLHHQQERLGELETAINHFQRTPIKRWLPKPAR</sequence>
<keyword evidence="1" id="KW-0175">Coiled coil</keyword>
<dbReference type="Gene3D" id="1.10.287.1490">
    <property type="match status" value="2"/>
</dbReference>
<evidence type="ECO:0000313" key="3">
    <source>
        <dbReference type="Proteomes" id="UP000019184"/>
    </source>
</evidence>
<dbReference type="RefSeq" id="WP_034435499.1">
    <property type="nucleotide sequence ID" value="NZ_CBTK010000277.1"/>
</dbReference>
<name>A0A7U7GEH0_9GAMM</name>
<dbReference type="OrthoDB" id="10015824at2"/>
<accession>A0A7U7GEH0</accession>
<reference evidence="2 3" key="1">
    <citation type="journal article" date="2014" name="ISME J.">
        <title>Candidatus Competibacter-lineage genomes retrieved from metagenomes reveal functional metabolic diversity.</title>
        <authorList>
            <person name="McIlroy S.J."/>
            <person name="Albertsen M."/>
            <person name="Andresen E.K."/>
            <person name="Saunders A.M."/>
            <person name="Kristiansen R."/>
            <person name="Stokholm-Bjerregaard M."/>
            <person name="Nielsen K.L."/>
            <person name="Nielsen P.H."/>
        </authorList>
    </citation>
    <scope>NUCLEOTIDE SEQUENCE [LARGE SCALE GENOMIC DNA]</scope>
    <source>
        <strain evidence="2 3">Run_B_J11</strain>
    </source>
</reference>
<dbReference type="EMBL" id="CBTK010000277">
    <property type="protein sequence ID" value="CDH46779.1"/>
    <property type="molecule type" value="Genomic_DNA"/>
</dbReference>
<evidence type="ECO:0000313" key="2">
    <source>
        <dbReference type="EMBL" id="CDH46779.1"/>
    </source>
</evidence>
<gene>
    <name evidence="2" type="ORF">BN874_600001</name>
</gene>
<feature type="coiled-coil region" evidence="1">
    <location>
        <begin position="413"/>
        <end position="479"/>
    </location>
</feature>
<evidence type="ECO:0000256" key="1">
    <source>
        <dbReference type="SAM" id="Coils"/>
    </source>
</evidence>
<comment type="caution">
    <text evidence="2">The sequence shown here is derived from an EMBL/GenBank/DDBJ whole genome shotgun (WGS) entry which is preliminary data.</text>
</comment>
<proteinExistence type="predicted"/>
<protein>
    <submittedName>
        <fullName evidence="2">Uncharacterized protein</fullName>
    </submittedName>
</protein>
<dbReference type="AlphaFoldDB" id="A0A7U7GEH0"/>
<dbReference type="SUPFAM" id="SSF57997">
    <property type="entry name" value="Tropomyosin"/>
    <property type="match status" value="1"/>
</dbReference>